<feature type="region of interest" description="Disordered" evidence="1">
    <location>
        <begin position="1"/>
        <end position="71"/>
    </location>
</feature>
<dbReference type="AlphaFoldDB" id="S9QMY9"/>
<evidence type="ECO:0000313" key="3">
    <source>
        <dbReference type="Proteomes" id="UP000011682"/>
    </source>
</evidence>
<reference evidence="2" key="1">
    <citation type="submission" date="2013-05" db="EMBL/GenBank/DDBJ databases">
        <title>Genome assembly of Cystobacter fuscus DSM 2262.</title>
        <authorList>
            <person name="Sharma G."/>
            <person name="Khatri I."/>
            <person name="Kaur C."/>
            <person name="Mayilraj S."/>
            <person name="Subramanian S."/>
        </authorList>
    </citation>
    <scope>NUCLEOTIDE SEQUENCE [LARGE SCALE GENOMIC DNA]</scope>
    <source>
        <strain evidence="2">DSM 2262</strain>
    </source>
</reference>
<accession>S9QMY9</accession>
<proteinExistence type="predicted"/>
<organism evidence="2 3">
    <name type="scientific">Cystobacter fuscus (strain ATCC 25194 / DSM 2262 / NBRC 100088 / M29)</name>
    <dbReference type="NCBI Taxonomy" id="1242864"/>
    <lineage>
        <taxon>Bacteria</taxon>
        <taxon>Pseudomonadati</taxon>
        <taxon>Myxococcota</taxon>
        <taxon>Myxococcia</taxon>
        <taxon>Myxococcales</taxon>
        <taxon>Cystobacterineae</taxon>
        <taxon>Archangiaceae</taxon>
        <taxon>Cystobacter</taxon>
    </lineage>
</organism>
<dbReference type="Proteomes" id="UP000011682">
    <property type="component" value="Unassembled WGS sequence"/>
</dbReference>
<evidence type="ECO:0000313" key="2">
    <source>
        <dbReference type="EMBL" id="EPX57913.1"/>
    </source>
</evidence>
<comment type="caution">
    <text evidence="2">The sequence shown here is derived from an EMBL/GenBank/DDBJ whole genome shotgun (WGS) entry which is preliminary data.</text>
</comment>
<sequence>MRRGSGALGRAQGEGPSGVEVDHAQRAYSNPLRPSPGREPGWGTSPGYPHPSSRSALRPGPPGAIRGGPVLSLDRGVRVDAGSGRAAGAAHSGAPRAGGVQSRYLGIFLSTYNQDHECKQR</sequence>
<dbReference type="EMBL" id="ANAH02000028">
    <property type="protein sequence ID" value="EPX57913.1"/>
    <property type="molecule type" value="Genomic_DNA"/>
</dbReference>
<evidence type="ECO:0000256" key="1">
    <source>
        <dbReference type="SAM" id="MobiDB-lite"/>
    </source>
</evidence>
<keyword evidence="3" id="KW-1185">Reference proteome</keyword>
<name>S9QMY9_CYSF2</name>
<protein>
    <submittedName>
        <fullName evidence="2">Uncharacterized protein</fullName>
    </submittedName>
</protein>
<gene>
    <name evidence="2" type="ORF">D187_004447</name>
</gene>